<dbReference type="InterPro" id="IPR006059">
    <property type="entry name" value="SBP"/>
</dbReference>
<evidence type="ECO:0000256" key="1">
    <source>
        <dbReference type="SAM" id="MobiDB-lite"/>
    </source>
</evidence>
<proteinExistence type="predicted"/>
<protein>
    <submittedName>
        <fullName evidence="3">Extracellular solute-binding protein</fullName>
    </submittedName>
</protein>
<evidence type="ECO:0000256" key="2">
    <source>
        <dbReference type="SAM" id="SignalP"/>
    </source>
</evidence>
<organism evidence="3 4">
    <name type="scientific">Zhenhengia yiwuensis</name>
    <dbReference type="NCBI Taxonomy" id="2763666"/>
    <lineage>
        <taxon>Bacteria</taxon>
        <taxon>Bacillati</taxon>
        <taxon>Bacillota</taxon>
        <taxon>Clostridia</taxon>
        <taxon>Lachnospirales</taxon>
        <taxon>Lachnospiraceae</taxon>
        <taxon>Zhenhengia</taxon>
    </lineage>
</organism>
<keyword evidence="4" id="KW-1185">Reference proteome</keyword>
<dbReference type="EMBL" id="JACRSY010000025">
    <property type="protein sequence ID" value="MBC8580680.1"/>
    <property type="molecule type" value="Genomic_DNA"/>
</dbReference>
<keyword evidence="2" id="KW-0732">Signal</keyword>
<reference evidence="3" key="1">
    <citation type="submission" date="2020-08" db="EMBL/GenBank/DDBJ databases">
        <title>Genome public.</title>
        <authorList>
            <person name="Liu C."/>
            <person name="Sun Q."/>
        </authorList>
    </citation>
    <scope>NUCLEOTIDE SEQUENCE</scope>
    <source>
        <strain evidence="3">NSJ-12</strain>
    </source>
</reference>
<dbReference type="RefSeq" id="WP_249333401.1">
    <property type="nucleotide sequence ID" value="NZ_JACRSY010000025.1"/>
</dbReference>
<evidence type="ECO:0000313" key="4">
    <source>
        <dbReference type="Proteomes" id="UP000655830"/>
    </source>
</evidence>
<dbReference type="AlphaFoldDB" id="A0A926ELI4"/>
<comment type="caution">
    <text evidence="3">The sequence shown here is derived from an EMBL/GenBank/DDBJ whole genome shotgun (WGS) entry which is preliminary data.</text>
</comment>
<accession>A0A926ELI4</accession>
<dbReference type="PROSITE" id="PS51257">
    <property type="entry name" value="PROKAR_LIPOPROTEIN"/>
    <property type="match status" value="1"/>
</dbReference>
<dbReference type="Proteomes" id="UP000655830">
    <property type="component" value="Unassembled WGS sequence"/>
</dbReference>
<dbReference type="PANTHER" id="PTHR43649">
    <property type="entry name" value="ARABINOSE-BINDING PROTEIN-RELATED"/>
    <property type="match status" value="1"/>
</dbReference>
<dbReference type="Gene3D" id="3.40.190.10">
    <property type="entry name" value="Periplasmic binding protein-like II"/>
    <property type="match status" value="2"/>
</dbReference>
<name>A0A926ELI4_9FIRM</name>
<gene>
    <name evidence="3" type="ORF">H8718_14250</name>
</gene>
<feature type="region of interest" description="Disordered" evidence="1">
    <location>
        <begin position="32"/>
        <end position="58"/>
    </location>
</feature>
<feature type="chain" id="PRO_5039702097" evidence="2">
    <location>
        <begin position="23"/>
        <end position="449"/>
    </location>
</feature>
<evidence type="ECO:0000313" key="3">
    <source>
        <dbReference type="EMBL" id="MBC8580680.1"/>
    </source>
</evidence>
<dbReference type="InterPro" id="IPR050490">
    <property type="entry name" value="Bact_solute-bd_prot1"/>
</dbReference>
<sequence length="449" mass="47596">MKKFSKVLALGLAATMLGGVFVGCSQEPIAPAEEKPAAEKPAEEKTGEEKPAEEAEKPVTLRVVSQFGGTDPNAVTFENHIKKFQEDNPNVTIENESATADETWKSNVLTDFAAGNEPDVLQFFTDVNSKTLVEQNKVVSIEEIRSEYPDYASNINPAAMDSAKCYDGKQYAVPTHGYYEGIFCNKDLFEANGIELPTDWAKLEGAITGFAEKGITPIAAALGHIPHYWIEHLILAEGGVQDHSNRDVAAVKETWVNGLSYFKKFNDMGAFPADAATTQHELVQAQFIDKQAAMFVDGSWAVGAMTDPDNTVILPIPSTGNGKNDGTQIISGFSSGFYITRKAWDDPAKRDAAVKFVQAMTTTEVIGELVTVAGGGAPAADVGELSGLSPLGACGAAMAGKASAVDGAIDGWLAKPAWEYLLGKVAGIAAGSEDPAAVVDEVIALNTAQ</sequence>
<dbReference type="SUPFAM" id="SSF53850">
    <property type="entry name" value="Periplasmic binding protein-like II"/>
    <property type="match status" value="1"/>
</dbReference>
<feature type="signal peptide" evidence="2">
    <location>
        <begin position="1"/>
        <end position="22"/>
    </location>
</feature>
<dbReference type="Pfam" id="PF01547">
    <property type="entry name" value="SBP_bac_1"/>
    <property type="match status" value="1"/>
</dbReference>